<accession>A0ABV6FKG0</accession>
<sequence length="194" mass="21769">MWATNPPLPRLARRRKQQGVAAVEFSLIAILYFTLFFGIIEVARAMYICNTLQEVTRRAAAFATNTDFSNDDAVQDVRERAIFRTSPGFLLFAEPVTDEHINIDYMRLRQSGGTLTMERIPESSLPADPAENHVNCTRNRYGDNCIRLVRVRVCQEGSGESCTPVPYRTLVSFVPLPFGLPRSVTIVNAETLGL</sequence>
<dbReference type="InterPro" id="IPR012495">
    <property type="entry name" value="TadE-like_dom"/>
</dbReference>
<dbReference type="Pfam" id="PF07811">
    <property type="entry name" value="TadE"/>
    <property type="match status" value="1"/>
</dbReference>
<evidence type="ECO:0000259" key="2">
    <source>
        <dbReference type="Pfam" id="PF07811"/>
    </source>
</evidence>
<dbReference type="EMBL" id="JBHLWP010000018">
    <property type="protein sequence ID" value="MFC0254026.1"/>
    <property type="molecule type" value="Genomic_DNA"/>
</dbReference>
<evidence type="ECO:0000313" key="4">
    <source>
        <dbReference type="Proteomes" id="UP001589773"/>
    </source>
</evidence>
<feature type="transmembrane region" description="Helical" evidence="1">
    <location>
        <begin position="20"/>
        <end position="40"/>
    </location>
</feature>
<organism evidence="3 4">
    <name type="scientific">Massilia consociata</name>
    <dbReference type="NCBI Taxonomy" id="760117"/>
    <lineage>
        <taxon>Bacteria</taxon>
        <taxon>Pseudomonadati</taxon>
        <taxon>Pseudomonadota</taxon>
        <taxon>Betaproteobacteria</taxon>
        <taxon>Burkholderiales</taxon>
        <taxon>Oxalobacteraceae</taxon>
        <taxon>Telluria group</taxon>
        <taxon>Massilia</taxon>
    </lineage>
</organism>
<protein>
    <submittedName>
        <fullName evidence="3">TadE/TadG family type IV pilus assembly protein</fullName>
    </submittedName>
</protein>
<evidence type="ECO:0000313" key="3">
    <source>
        <dbReference type="EMBL" id="MFC0254026.1"/>
    </source>
</evidence>
<evidence type="ECO:0000256" key="1">
    <source>
        <dbReference type="SAM" id="Phobius"/>
    </source>
</evidence>
<reference evidence="3 4" key="1">
    <citation type="submission" date="2024-09" db="EMBL/GenBank/DDBJ databases">
        <authorList>
            <person name="Sun Q."/>
            <person name="Mori K."/>
        </authorList>
    </citation>
    <scope>NUCLEOTIDE SEQUENCE [LARGE SCALE GENOMIC DNA]</scope>
    <source>
        <strain evidence="3 4">CCM 7792</strain>
    </source>
</reference>
<keyword evidence="1" id="KW-1133">Transmembrane helix</keyword>
<name>A0ABV6FKG0_9BURK</name>
<keyword evidence="4" id="KW-1185">Reference proteome</keyword>
<keyword evidence="1" id="KW-0812">Transmembrane</keyword>
<dbReference type="Proteomes" id="UP001589773">
    <property type="component" value="Unassembled WGS sequence"/>
</dbReference>
<comment type="caution">
    <text evidence="3">The sequence shown here is derived from an EMBL/GenBank/DDBJ whole genome shotgun (WGS) entry which is preliminary data.</text>
</comment>
<keyword evidence="1" id="KW-0472">Membrane</keyword>
<feature type="domain" description="TadE-like" evidence="2">
    <location>
        <begin position="19"/>
        <end position="60"/>
    </location>
</feature>
<proteinExistence type="predicted"/>
<gene>
    <name evidence="3" type="ORF">ACFFJK_19190</name>
</gene>